<feature type="region of interest" description="Disordered" evidence="1">
    <location>
        <begin position="72"/>
        <end position="98"/>
    </location>
</feature>
<dbReference type="STRING" id="504832.OCA5_c32490"/>
<feature type="compositionally biased region" description="Basic and acidic residues" evidence="1">
    <location>
        <begin position="72"/>
        <end position="84"/>
    </location>
</feature>
<dbReference type="HOGENOM" id="CLU_137927_0_0_5"/>
<dbReference type="AlphaFoldDB" id="B6JDD1"/>
<keyword evidence="2" id="KW-0472">Membrane</keyword>
<name>B6JDD1_AFIC5</name>
<dbReference type="Proteomes" id="UP000007730">
    <property type="component" value="Chromosome"/>
</dbReference>
<dbReference type="KEGG" id="oca:OCAR_4701"/>
<feature type="transmembrane region" description="Helical" evidence="2">
    <location>
        <begin position="109"/>
        <end position="127"/>
    </location>
</feature>
<feature type="compositionally biased region" description="Basic and acidic residues" evidence="1">
    <location>
        <begin position="43"/>
        <end position="59"/>
    </location>
</feature>
<feature type="region of interest" description="Disordered" evidence="1">
    <location>
        <begin position="35"/>
        <end position="60"/>
    </location>
</feature>
<keyword evidence="2" id="KW-0812">Transmembrane</keyword>
<keyword evidence="4" id="KW-1185">Reference proteome</keyword>
<evidence type="ECO:0000313" key="4">
    <source>
        <dbReference type="Proteomes" id="UP000007730"/>
    </source>
</evidence>
<proteinExistence type="predicted"/>
<dbReference type="EMBL" id="CP002826">
    <property type="protein sequence ID" value="AEI07925.1"/>
    <property type="molecule type" value="Genomic_DNA"/>
</dbReference>
<evidence type="ECO:0008006" key="5">
    <source>
        <dbReference type="Google" id="ProtNLM"/>
    </source>
</evidence>
<keyword evidence="2" id="KW-1133">Transmembrane helix</keyword>
<sequence length="167" mass="18241">MQPLPNLDLPEGRQYGPRGFRGVWDTFSDISRRKRQGVSAGRHINDGRDRMDEKDKPSADEAALSARLHRLGDRLSETRKDRNLRAGQSDGRDGNTTASASAMARGFRLSSELIAGVLVGGAIGWGFDRLLSTSPWGLIVFFLLGFVAGVINVMRTAGVANKPTDRM</sequence>
<evidence type="ECO:0000313" key="3">
    <source>
        <dbReference type="EMBL" id="AEI07925.1"/>
    </source>
</evidence>
<organism evidence="3 4">
    <name type="scientific">Afipia carboxidovorans (strain ATCC 49405 / DSM 1227 / KCTC 32145 / OM5)</name>
    <name type="common">Oligotropha carboxidovorans</name>
    <dbReference type="NCBI Taxonomy" id="504832"/>
    <lineage>
        <taxon>Bacteria</taxon>
        <taxon>Pseudomonadati</taxon>
        <taxon>Pseudomonadota</taxon>
        <taxon>Alphaproteobacteria</taxon>
        <taxon>Hyphomicrobiales</taxon>
        <taxon>Nitrobacteraceae</taxon>
        <taxon>Afipia</taxon>
    </lineage>
</organism>
<dbReference type="InterPro" id="IPR032820">
    <property type="entry name" value="ATPase_put"/>
</dbReference>
<evidence type="ECO:0000256" key="2">
    <source>
        <dbReference type="SAM" id="Phobius"/>
    </source>
</evidence>
<feature type="region of interest" description="Disordered" evidence="1">
    <location>
        <begin position="1"/>
        <end position="20"/>
    </location>
</feature>
<feature type="transmembrane region" description="Helical" evidence="2">
    <location>
        <begin position="133"/>
        <end position="154"/>
    </location>
</feature>
<protein>
    <recommendedName>
        <fullName evidence="5">ATP synthase protein I</fullName>
    </recommendedName>
</protein>
<dbReference type="KEGG" id="ocg:OCA5_c32490"/>
<dbReference type="eggNOG" id="COG5336">
    <property type="taxonomic scope" value="Bacteria"/>
</dbReference>
<accession>B6JDD1</accession>
<reference evidence="3 4" key="1">
    <citation type="journal article" date="2011" name="J. Bacteriol.">
        <title>Complete genome sequences of the chemolithoautotrophic Oligotropha carboxidovorans strains OM4 and OM5.</title>
        <authorList>
            <person name="Volland S."/>
            <person name="Rachinger M."/>
            <person name="Strittmatter A."/>
            <person name="Daniel R."/>
            <person name="Gottschalk G."/>
            <person name="Meyer O."/>
        </authorList>
    </citation>
    <scope>NUCLEOTIDE SEQUENCE [LARGE SCALE GENOMIC DNA]</scope>
    <source>
        <strain evidence="4">ATCC 49405 / DSM 1227 / KCTC 32145 / OM5</strain>
    </source>
</reference>
<gene>
    <name evidence="3" type="ordered locus">OCA5_c32490</name>
</gene>
<dbReference type="Pfam" id="PF09527">
    <property type="entry name" value="ATPase_gene1"/>
    <property type="match status" value="1"/>
</dbReference>
<dbReference type="PATRIC" id="fig|504832.7.peg.3416"/>
<evidence type="ECO:0000256" key="1">
    <source>
        <dbReference type="SAM" id="MobiDB-lite"/>
    </source>
</evidence>